<evidence type="ECO:0000313" key="3">
    <source>
        <dbReference type="Proteomes" id="UP000680038"/>
    </source>
</evidence>
<accession>A0A916JIA7</accession>
<dbReference type="SUPFAM" id="SSF48452">
    <property type="entry name" value="TPR-like"/>
    <property type="match status" value="1"/>
</dbReference>
<keyword evidence="1" id="KW-0732">Signal</keyword>
<dbReference type="PROSITE" id="PS51257">
    <property type="entry name" value="PROKAR_LIPOPROTEIN"/>
    <property type="match status" value="1"/>
</dbReference>
<organism evidence="2 3">
    <name type="scientific">Dyadobacter helix</name>
    <dbReference type="NCBI Taxonomy" id="2822344"/>
    <lineage>
        <taxon>Bacteria</taxon>
        <taxon>Pseudomonadati</taxon>
        <taxon>Bacteroidota</taxon>
        <taxon>Cytophagia</taxon>
        <taxon>Cytophagales</taxon>
        <taxon>Spirosomataceae</taxon>
        <taxon>Dyadobacter</taxon>
    </lineage>
</organism>
<sequence length="520" mass="57973">MKKIIFAFIFLIAFAACKKKSSVEPEVDPSTVPDFQMIGPRFPLVISQLNGHQTEEDLCADNWLGYMGTPSDFLQNVNNTTYTITWNSFWGREYGNVMSPTTQMIRLSQENKLPLFATWAKLVRILSMSKLTAIHGPIIYSQYGSTANSIPYDKESDLYPLFFKQLDSIQTDFNAKKTYAEFKDYDPSQYGGSIPQWQKLVNSLRLRLAMRLSKVDPTQAKIQGEKALKDPAGLITTNADNFTNSLNGNIMPVAQICYEWDDTRMGAAMESFMVGLKDGRISKYFAPAANPAYYTDHPSVPYKGIRNGGYIKYKGDRTPFSKVSADFKTVTSRRNFTAAEVAFLKAEAGLRGWAGAGDPKTNYEAGVKLSFADWGASDVDAYLADKTSKPINYVDPVDARNNFTALSTITVAWDETDSKELKLEKIITQKYLNNFTNTLESWVDFRRTGYPKIPSAAKNDSNPTWGIIPAGEFIKRMPFVNAERTGNTAAVADAVTKMGAGAKDDIATRLWFDTGKAANF</sequence>
<proteinExistence type="predicted"/>
<protein>
    <recommendedName>
        <fullName evidence="4">SusD/RagB family nutrient-binding outer membrane lipoprotein</fullName>
    </recommendedName>
</protein>
<dbReference type="EMBL" id="CAJRAF010000004">
    <property type="protein sequence ID" value="CAG5019034.1"/>
    <property type="molecule type" value="Genomic_DNA"/>
</dbReference>
<evidence type="ECO:0000256" key="1">
    <source>
        <dbReference type="SAM" id="SignalP"/>
    </source>
</evidence>
<keyword evidence="3" id="KW-1185">Reference proteome</keyword>
<dbReference type="InterPro" id="IPR024302">
    <property type="entry name" value="SusD-like"/>
</dbReference>
<evidence type="ECO:0008006" key="4">
    <source>
        <dbReference type="Google" id="ProtNLM"/>
    </source>
</evidence>
<comment type="caution">
    <text evidence="2">The sequence shown here is derived from an EMBL/GenBank/DDBJ whole genome shotgun (WGS) entry which is preliminary data.</text>
</comment>
<reference evidence="2" key="1">
    <citation type="submission" date="2021-04" db="EMBL/GenBank/DDBJ databases">
        <authorList>
            <person name="Rodrigo-Torres L."/>
            <person name="Arahal R. D."/>
            <person name="Lucena T."/>
        </authorList>
    </citation>
    <scope>NUCLEOTIDE SEQUENCE</scope>
    <source>
        <strain evidence="2">CECT 9275</strain>
    </source>
</reference>
<feature type="signal peptide" evidence="1">
    <location>
        <begin position="1"/>
        <end position="15"/>
    </location>
</feature>
<dbReference type="Pfam" id="PF12741">
    <property type="entry name" value="SusD-like"/>
    <property type="match status" value="1"/>
</dbReference>
<dbReference type="Proteomes" id="UP000680038">
    <property type="component" value="Unassembled WGS sequence"/>
</dbReference>
<dbReference type="InterPro" id="IPR011990">
    <property type="entry name" value="TPR-like_helical_dom_sf"/>
</dbReference>
<dbReference type="Gene3D" id="1.25.40.390">
    <property type="match status" value="1"/>
</dbReference>
<gene>
    <name evidence="2" type="ORF">DYBT9275_06135</name>
</gene>
<feature type="chain" id="PRO_5037379656" description="SusD/RagB family nutrient-binding outer membrane lipoprotein" evidence="1">
    <location>
        <begin position="16"/>
        <end position="520"/>
    </location>
</feature>
<name>A0A916JIA7_9BACT</name>
<evidence type="ECO:0000313" key="2">
    <source>
        <dbReference type="EMBL" id="CAG5019034.1"/>
    </source>
</evidence>
<dbReference type="AlphaFoldDB" id="A0A916JIA7"/>
<dbReference type="RefSeq" id="WP_215242412.1">
    <property type="nucleotide sequence ID" value="NZ_CAJRAF010000004.1"/>
</dbReference>